<feature type="non-terminal residue" evidence="3">
    <location>
        <position position="1"/>
    </location>
</feature>
<evidence type="ECO:0000256" key="1">
    <source>
        <dbReference type="SAM" id="Coils"/>
    </source>
</evidence>
<dbReference type="PANTHER" id="PTHR14383">
    <property type="entry name" value="SWAP-70 RECOMBINASE"/>
    <property type="match status" value="1"/>
</dbReference>
<comment type="caution">
    <text evidence="3">The sequence shown here is derived from an EMBL/GenBank/DDBJ whole genome shotgun (WGS) entry which is preliminary data.</text>
</comment>
<feature type="compositionally biased region" description="Basic and acidic residues" evidence="2">
    <location>
        <begin position="442"/>
        <end position="451"/>
    </location>
</feature>
<dbReference type="AlphaFoldDB" id="A0A5N5T6N4"/>
<dbReference type="PANTHER" id="PTHR14383:SF5">
    <property type="entry name" value="RUN DOMAIN-CONTAINING PROTEIN"/>
    <property type="match status" value="1"/>
</dbReference>
<dbReference type="GO" id="GO:0005634">
    <property type="term" value="C:nucleus"/>
    <property type="evidence" value="ECO:0007669"/>
    <property type="project" value="TreeGrafter"/>
</dbReference>
<evidence type="ECO:0000256" key="2">
    <source>
        <dbReference type="SAM" id="MobiDB-lite"/>
    </source>
</evidence>
<organism evidence="3 4">
    <name type="scientific">Armadillidium nasatum</name>
    <dbReference type="NCBI Taxonomy" id="96803"/>
    <lineage>
        <taxon>Eukaryota</taxon>
        <taxon>Metazoa</taxon>
        <taxon>Ecdysozoa</taxon>
        <taxon>Arthropoda</taxon>
        <taxon>Crustacea</taxon>
        <taxon>Multicrustacea</taxon>
        <taxon>Malacostraca</taxon>
        <taxon>Eumalacostraca</taxon>
        <taxon>Peracarida</taxon>
        <taxon>Isopoda</taxon>
        <taxon>Oniscidea</taxon>
        <taxon>Crinocheta</taxon>
        <taxon>Armadillidiidae</taxon>
        <taxon>Armadillidium</taxon>
    </lineage>
</organism>
<protein>
    <submittedName>
        <fullName evidence="3">Switch-associated protein 70</fullName>
    </submittedName>
</protein>
<dbReference type="Proteomes" id="UP000326759">
    <property type="component" value="Unassembled WGS sequence"/>
</dbReference>
<keyword evidence="4" id="KW-1185">Reference proteome</keyword>
<sequence>VFSEVDDGKTSYSSLKKYHDELERAFWILGRPSLLSRHQPILSQESLFKIFRVFCLLADHKSKKGSLTQVSLAKGEVEDITRCLVTELGREFDQQDYNHLEAMMPDFTLPVLITFLEGRYLQDVEGPAIEAAVEELYQMFVEQILEKGKLFQRLSFAPVWICREVELIPWEIRISRSSIGIVPPIKNKLISGPLVKLTKKTTVHRIPDQPGAKSCRFTLSSEDNKLVQLAAPDHRMKTRWLRALDEAITYSEESLPYQKILSGLRKEGRALEEEKEVEEKIRRASQADIIEQTQAELVAERLARVEAEEAAREEAAARALEEKRVRELTSMRQELEKLLEQETQAKRDEEIVRNLQARVLREEWEKREELEALQKEQNLLLEEERKKREAFEALQLEKETQLEEAQKRLRKLELERQKLDRELRGAREKIVMSERGKELLEARMKVKERTPPSRTYSLRPIRREQRATPLRSSSFNTHSNKRPNVAKNAPKENESSSLQQTEEQPDDKNSDTINPSNCYRASDNGVNLNKLESSTDSLNNNDKYCSQSTLVSSDSQVNFENGKRNETIVEDDSVASNQKSDSDTEVK</sequence>
<name>A0A5N5T6N4_9CRUS</name>
<reference evidence="3 4" key="1">
    <citation type="journal article" date="2019" name="PLoS Biol.">
        <title>Sex chromosomes control vertical transmission of feminizing Wolbachia symbionts in an isopod.</title>
        <authorList>
            <person name="Becking T."/>
            <person name="Chebbi M.A."/>
            <person name="Giraud I."/>
            <person name="Moumen B."/>
            <person name="Laverre T."/>
            <person name="Caubet Y."/>
            <person name="Peccoud J."/>
            <person name="Gilbert C."/>
            <person name="Cordaux R."/>
        </authorList>
    </citation>
    <scope>NUCLEOTIDE SEQUENCE [LARGE SCALE GENOMIC DNA]</scope>
    <source>
        <strain evidence="3">ANa2</strain>
        <tissue evidence="3">Whole body excluding digestive tract and cuticle</tissue>
    </source>
</reference>
<evidence type="ECO:0000313" key="4">
    <source>
        <dbReference type="Proteomes" id="UP000326759"/>
    </source>
</evidence>
<keyword evidence="1" id="KW-0175">Coiled coil</keyword>
<proteinExistence type="predicted"/>
<dbReference type="OrthoDB" id="8434295at2759"/>
<dbReference type="GO" id="GO:0005737">
    <property type="term" value="C:cytoplasm"/>
    <property type="evidence" value="ECO:0007669"/>
    <property type="project" value="TreeGrafter"/>
</dbReference>
<feature type="coiled-coil region" evidence="1">
    <location>
        <begin position="261"/>
        <end position="429"/>
    </location>
</feature>
<gene>
    <name evidence="3" type="primary">Swap70</name>
    <name evidence="3" type="ORF">Anas_13999</name>
</gene>
<feature type="compositionally biased region" description="Polar residues" evidence="2">
    <location>
        <begin position="511"/>
        <end position="559"/>
    </location>
</feature>
<dbReference type="EMBL" id="SEYY01008160">
    <property type="protein sequence ID" value="KAB7502246.1"/>
    <property type="molecule type" value="Genomic_DNA"/>
</dbReference>
<evidence type="ECO:0000313" key="3">
    <source>
        <dbReference type="EMBL" id="KAB7502246.1"/>
    </source>
</evidence>
<accession>A0A5N5T6N4</accession>
<feature type="region of interest" description="Disordered" evidence="2">
    <location>
        <begin position="442"/>
        <end position="587"/>
    </location>
</feature>